<keyword evidence="6" id="KW-1185">Reference proteome</keyword>
<reference evidence="5 6" key="1">
    <citation type="submission" date="2019-06" db="EMBL/GenBank/DDBJ databases">
        <title>Draft genome sequence of Clostridium diolis DSM 15410.</title>
        <authorList>
            <person name="Kobayashi H."/>
            <person name="Tanizawa Y."/>
            <person name="Tohno M."/>
        </authorList>
    </citation>
    <scope>NUCLEOTIDE SEQUENCE [LARGE SCALE GENOMIC DNA]</scope>
    <source>
        <strain evidence="5 6">DSM 15410</strain>
    </source>
</reference>
<gene>
    <name evidence="5" type="ORF">CDIOL_39270</name>
</gene>
<dbReference type="PANTHER" id="PTHR43122:SF1">
    <property type="entry name" value="IRON-SULFUR-BINDING PROTEIN"/>
    <property type="match status" value="1"/>
</dbReference>
<keyword evidence="3" id="KW-0411">Iron-sulfur</keyword>
<dbReference type="Gene3D" id="3.30.70.20">
    <property type="match status" value="1"/>
</dbReference>
<dbReference type="Pfam" id="PF13187">
    <property type="entry name" value="Fer4_9"/>
    <property type="match status" value="1"/>
</dbReference>
<dbReference type="SUPFAM" id="SSF52218">
    <property type="entry name" value="Flavoproteins"/>
    <property type="match status" value="1"/>
</dbReference>
<dbReference type="PROSITE" id="PS00198">
    <property type="entry name" value="4FE4S_FER_1"/>
    <property type="match status" value="2"/>
</dbReference>
<dbReference type="PANTHER" id="PTHR43122">
    <property type="entry name" value="FERREDOXIN SUBUNIT OF PYRUVATE:FLAVODOXIN OXIDOREDUCTASE-RELATED"/>
    <property type="match status" value="1"/>
</dbReference>
<keyword evidence="2" id="KW-0408">Iron</keyword>
<sequence>MKSVIYYFTGTGNNLQVAKKIAEALPDCKLVSMGKGEHDSNEVYDYIGFVYPTYALNLPRRVTQFIKEMSLEKSKNAYFFAVTGCGNISGVALTVPAKILAKKGVTLNFAEKIIMVENYVAMYKMNERNPEKYQIATDNIPALVQKIVAKTQQPVGKVNEPLNISTAIGQKLIYARKDKGFNVSDACTGCRTCEAVCPVSNIVMKNKKPSFKHNCEQCMACVQWCPKQAINYKNKTQSRGRYTNPSISLKELIDAINRKVRIKTEIYFEKLRLKYDLIFAYKNLIRNILILIFDI</sequence>
<evidence type="ECO:0000313" key="5">
    <source>
        <dbReference type="EMBL" id="GEA33004.1"/>
    </source>
</evidence>
<organism evidence="5 6">
    <name type="scientific">Clostridium diolis</name>
    <dbReference type="NCBI Taxonomy" id="223919"/>
    <lineage>
        <taxon>Bacteria</taxon>
        <taxon>Bacillati</taxon>
        <taxon>Bacillota</taxon>
        <taxon>Clostridia</taxon>
        <taxon>Eubacteriales</taxon>
        <taxon>Clostridiaceae</taxon>
        <taxon>Clostridium</taxon>
    </lineage>
</organism>
<dbReference type="NCBIfam" id="NF038196">
    <property type="entry name" value="ferrodoxin_EFR1"/>
    <property type="match status" value="1"/>
</dbReference>
<dbReference type="Proteomes" id="UP000325212">
    <property type="component" value="Unassembled WGS sequence"/>
</dbReference>
<evidence type="ECO:0000256" key="1">
    <source>
        <dbReference type="ARBA" id="ARBA00022723"/>
    </source>
</evidence>
<name>A0AAV3W7M9_9CLOT</name>
<evidence type="ECO:0000256" key="3">
    <source>
        <dbReference type="ARBA" id="ARBA00023014"/>
    </source>
</evidence>
<dbReference type="PROSITE" id="PS51379">
    <property type="entry name" value="4FE4S_FER_2"/>
    <property type="match status" value="2"/>
</dbReference>
<dbReference type="InterPro" id="IPR017896">
    <property type="entry name" value="4Fe4S_Fe-S-bd"/>
</dbReference>
<dbReference type="SUPFAM" id="SSF54862">
    <property type="entry name" value="4Fe-4S ferredoxins"/>
    <property type="match status" value="1"/>
</dbReference>
<dbReference type="InterPro" id="IPR026816">
    <property type="entry name" value="Flavodoxin_dom"/>
</dbReference>
<proteinExistence type="predicted"/>
<dbReference type="InterPro" id="IPR017900">
    <property type="entry name" value="4Fe4S_Fe_S_CS"/>
</dbReference>
<protein>
    <submittedName>
        <fullName evidence="5">Flavodoxin</fullName>
    </submittedName>
</protein>
<dbReference type="AlphaFoldDB" id="A0AAV3W7M9"/>
<dbReference type="InterPro" id="IPR029039">
    <property type="entry name" value="Flavoprotein-like_sf"/>
</dbReference>
<dbReference type="RefSeq" id="WP_243141336.1">
    <property type="nucleotide sequence ID" value="NZ_BJLA01000017.1"/>
</dbReference>
<dbReference type="InterPro" id="IPR047964">
    <property type="entry name" value="EFR1-like"/>
</dbReference>
<dbReference type="EMBL" id="BJLA01000017">
    <property type="protein sequence ID" value="GEA33004.1"/>
    <property type="molecule type" value="Genomic_DNA"/>
</dbReference>
<dbReference type="GO" id="GO:0051536">
    <property type="term" value="F:iron-sulfur cluster binding"/>
    <property type="evidence" value="ECO:0007669"/>
    <property type="project" value="UniProtKB-KW"/>
</dbReference>
<dbReference type="Pfam" id="PF12724">
    <property type="entry name" value="Flavodoxin_5"/>
    <property type="match status" value="1"/>
</dbReference>
<keyword evidence="1" id="KW-0479">Metal-binding</keyword>
<evidence type="ECO:0000256" key="2">
    <source>
        <dbReference type="ARBA" id="ARBA00023004"/>
    </source>
</evidence>
<feature type="domain" description="4Fe-4S ferredoxin-type" evidence="4">
    <location>
        <begin position="177"/>
        <end position="207"/>
    </location>
</feature>
<evidence type="ECO:0000313" key="6">
    <source>
        <dbReference type="Proteomes" id="UP000325212"/>
    </source>
</evidence>
<evidence type="ECO:0000259" key="4">
    <source>
        <dbReference type="PROSITE" id="PS51379"/>
    </source>
</evidence>
<dbReference type="GO" id="GO:0046872">
    <property type="term" value="F:metal ion binding"/>
    <property type="evidence" value="ECO:0007669"/>
    <property type="project" value="UniProtKB-KW"/>
</dbReference>
<dbReference type="Gene3D" id="3.40.50.360">
    <property type="match status" value="1"/>
</dbReference>
<accession>A0AAV3W7M9</accession>
<comment type="caution">
    <text evidence="5">The sequence shown here is derived from an EMBL/GenBank/DDBJ whole genome shotgun (WGS) entry which is preliminary data.</text>
</comment>
<feature type="domain" description="4Fe-4S ferredoxin-type" evidence="4">
    <location>
        <begin position="208"/>
        <end position="235"/>
    </location>
</feature>